<comment type="cofactor">
    <cofactor evidence="3">
        <name>Co(2+)</name>
        <dbReference type="ChEBI" id="CHEBI:48828"/>
    </cofactor>
</comment>
<dbReference type="Pfam" id="PF13023">
    <property type="entry name" value="HD_3"/>
    <property type="match status" value="1"/>
</dbReference>
<comment type="catalytic activity">
    <reaction evidence="1">
        <text>a 2'-deoxyribonucleoside 5'-phosphate + H2O = a 2'-deoxyribonucleoside + phosphate</text>
        <dbReference type="Rhea" id="RHEA:36167"/>
        <dbReference type="ChEBI" id="CHEBI:15377"/>
        <dbReference type="ChEBI" id="CHEBI:18274"/>
        <dbReference type="ChEBI" id="CHEBI:43474"/>
        <dbReference type="ChEBI" id="CHEBI:65317"/>
        <dbReference type="EC" id="3.1.3.89"/>
    </reaction>
</comment>
<dbReference type="InterPro" id="IPR039356">
    <property type="entry name" value="YfbR/HDDC2"/>
</dbReference>
<keyword evidence="8" id="KW-0479">Metal-binding</keyword>
<dbReference type="PANTHER" id="PTHR11845:SF13">
    <property type="entry name" value="5'-DEOXYNUCLEOTIDASE HDDC2"/>
    <property type="match status" value="1"/>
</dbReference>
<feature type="compositionally biased region" description="Polar residues" evidence="10">
    <location>
        <begin position="357"/>
        <end position="380"/>
    </location>
</feature>
<dbReference type="InterPro" id="IPR006674">
    <property type="entry name" value="HD_domain"/>
</dbReference>
<evidence type="ECO:0000259" key="11">
    <source>
        <dbReference type="SMART" id="SM00471"/>
    </source>
</evidence>
<evidence type="ECO:0000256" key="4">
    <source>
        <dbReference type="ARBA" id="ARBA00004074"/>
    </source>
</evidence>
<feature type="compositionally biased region" description="Polar residues" evidence="10">
    <location>
        <begin position="120"/>
        <end position="134"/>
    </location>
</feature>
<accession>A0A369J1W3</accession>
<evidence type="ECO:0000256" key="6">
    <source>
        <dbReference type="ARBA" id="ARBA00011738"/>
    </source>
</evidence>
<dbReference type="InterPro" id="IPR003607">
    <property type="entry name" value="HD/PDEase_dom"/>
</dbReference>
<evidence type="ECO:0000256" key="8">
    <source>
        <dbReference type="ARBA" id="ARBA00022723"/>
    </source>
</evidence>
<keyword evidence="9" id="KW-0378">Hydrolase</keyword>
<evidence type="ECO:0000256" key="2">
    <source>
        <dbReference type="ARBA" id="ARBA00001936"/>
    </source>
</evidence>
<comment type="subunit">
    <text evidence="6">Homodimer.</text>
</comment>
<dbReference type="SMART" id="SM00471">
    <property type="entry name" value="HDc"/>
    <property type="match status" value="1"/>
</dbReference>
<dbReference type="EMBL" id="LUEZ02000137">
    <property type="protein sequence ID" value="RDB15968.1"/>
    <property type="molecule type" value="Genomic_DNA"/>
</dbReference>
<evidence type="ECO:0000313" key="12">
    <source>
        <dbReference type="EMBL" id="RDB15968.1"/>
    </source>
</evidence>
<dbReference type="GO" id="GO:0002953">
    <property type="term" value="F:5'-deoxynucleotidase activity"/>
    <property type="evidence" value="ECO:0007669"/>
    <property type="project" value="UniProtKB-EC"/>
</dbReference>
<evidence type="ECO:0000256" key="3">
    <source>
        <dbReference type="ARBA" id="ARBA00001941"/>
    </source>
</evidence>
<feature type="compositionally biased region" description="Acidic residues" evidence="10">
    <location>
        <begin position="340"/>
        <end position="351"/>
    </location>
</feature>
<reference evidence="12" key="1">
    <citation type="submission" date="2018-04" db="EMBL/GenBank/DDBJ databases">
        <title>Whole genome sequencing of Hypsizygus marmoreus.</title>
        <authorList>
            <person name="Choi I.-G."/>
            <person name="Min B."/>
            <person name="Kim J.-G."/>
            <person name="Kim S."/>
            <person name="Oh Y.-L."/>
            <person name="Kong W.-S."/>
            <person name="Park H."/>
            <person name="Jeong J."/>
            <person name="Song E.-S."/>
        </authorList>
    </citation>
    <scope>NUCLEOTIDE SEQUENCE [LARGE SCALE GENOMIC DNA]</scope>
    <source>
        <strain evidence="12">51987-8</strain>
    </source>
</reference>
<organism evidence="12 13">
    <name type="scientific">Hypsizygus marmoreus</name>
    <name type="common">White beech mushroom</name>
    <name type="synonym">Agaricus marmoreus</name>
    <dbReference type="NCBI Taxonomy" id="39966"/>
    <lineage>
        <taxon>Eukaryota</taxon>
        <taxon>Fungi</taxon>
        <taxon>Dikarya</taxon>
        <taxon>Basidiomycota</taxon>
        <taxon>Agaricomycotina</taxon>
        <taxon>Agaricomycetes</taxon>
        <taxon>Agaricomycetidae</taxon>
        <taxon>Agaricales</taxon>
        <taxon>Tricholomatineae</taxon>
        <taxon>Lyophyllaceae</taxon>
        <taxon>Hypsizygus</taxon>
    </lineage>
</organism>
<evidence type="ECO:0000256" key="5">
    <source>
        <dbReference type="ARBA" id="ARBA00009999"/>
    </source>
</evidence>
<dbReference type="PANTHER" id="PTHR11845">
    <property type="entry name" value="5'-DEOXYNUCLEOTIDASE HDDC2"/>
    <property type="match status" value="1"/>
</dbReference>
<dbReference type="OrthoDB" id="10254258at2759"/>
<gene>
    <name evidence="12" type="ORF">Hypma_003577</name>
</gene>
<proteinExistence type="inferred from homology"/>
<feature type="region of interest" description="Disordered" evidence="10">
    <location>
        <begin position="338"/>
        <end position="397"/>
    </location>
</feature>
<evidence type="ECO:0000256" key="7">
    <source>
        <dbReference type="ARBA" id="ARBA00012964"/>
    </source>
</evidence>
<comment type="caution">
    <text evidence="12">The sequence shown here is derived from an EMBL/GenBank/DDBJ whole genome shotgun (WGS) entry which is preliminary data.</text>
</comment>
<comment type="function">
    <text evidence="4">Catalyzes the dephosphorylation of the nucleoside 5'-monophosphates deoxyadenosine monophosphate (dAMP), deoxycytidine monophosphate (dCMP), deoxyguanosine monophosphate (dGMP) and deoxythymidine monophosphate (dTMP).</text>
</comment>
<keyword evidence="13" id="KW-1185">Reference proteome</keyword>
<comment type="similarity">
    <text evidence="5">Belongs to the HDDC2 family.</text>
</comment>
<protein>
    <recommendedName>
        <fullName evidence="7">5'-deoxynucleotidase</fullName>
        <ecNumber evidence="7">3.1.3.89</ecNumber>
    </recommendedName>
</protein>
<feature type="domain" description="HD/PDEase" evidence="11">
    <location>
        <begin position="510"/>
        <end position="627"/>
    </location>
</feature>
<evidence type="ECO:0000256" key="1">
    <source>
        <dbReference type="ARBA" id="ARBA00001638"/>
    </source>
</evidence>
<feature type="region of interest" description="Disordered" evidence="10">
    <location>
        <begin position="119"/>
        <end position="138"/>
    </location>
</feature>
<name>A0A369J1W3_HYPMA</name>
<dbReference type="Gene3D" id="1.10.3210.10">
    <property type="entry name" value="Hypothetical protein af1432"/>
    <property type="match status" value="1"/>
</dbReference>
<evidence type="ECO:0000256" key="9">
    <source>
        <dbReference type="ARBA" id="ARBA00022801"/>
    </source>
</evidence>
<comment type="cofactor">
    <cofactor evidence="2">
        <name>Mn(2+)</name>
        <dbReference type="ChEBI" id="CHEBI:29035"/>
    </cofactor>
</comment>
<dbReference type="GO" id="GO:0046872">
    <property type="term" value="F:metal ion binding"/>
    <property type="evidence" value="ECO:0007669"/>
    <property type="project" value="UniProtKB-KW"/>
</dbReference>
<dbReference type="AlphaFoldDB" id="A0A369J1W3"/>
<evidence type="ECO:0000256" key="10">
    <source>
        <dbReference type="SAM" id="MobiDB-lite"/>
    </source>
</evidence>
<dbReference type="GO" id="GO:0005737">
    <property type="term" value="C:cytoplasm"/>
    <property type="evidence" value="ECO:0007669"/>
    <property type="project" value="TreeGrafter"/>
</dbReference>
<dbReference type="SUPFAM" id="SSF109604">
    <property type="entry name" value="HD-domain/PDEase-like"/>
    <property type="match status" value="1"/>
</dbReference>
<feature type="region of interest" description="Disordered" evidence="10">
    <location>
        <begin position="411"/>
        <end position="442"/>
    </location>
</feature>
<feature type="compositionally biased region" description="Polar residues" evidence="10">
    <location>
        <begin position="266"/>
        <end position="280"/>
    </location>
</feature>
<feature type="region of interest" description="Disordered" evidence="10">
    <location>
        <begin position="260"/>
        <end position="321"/>
    </location>
</feature>
<sequence>MDGVSDAEATPKPRLDGTMAQYFNASDSDTSILSSSWPMADLQYPDHNEAAFALLGGQSTWIEEDMRKYIVDNHPMVMDDAELEFALSDNSNSASDSDSWGSSNPYSITSNPSLLDPGTEWSNFPTSYSSSNQDVPLPSARFVEPPPPVYDPISGRPTLPLVSQTGSLFFPSAELASRPQTVNPLNTSTTFINALPHEGLPRQAFSHSASPMSSRASPLPMNGNDPRYVALSDLTAPYIPDQRPYFIELGILSSPDDLPLNSSLPTSRGLQSSPRSTTNSGRGGRPYVSQRTNSTANVLPKRRRPSLSSGSAESDESIPIAKRLRHTGTSLANAVRMVGDDEGESDADDGDVYIPSRSPSQEPTASEYSESLSPPASTLASVKVKKGKSKSKGGTTMSAADALAQLSATSSKYATSDEMEDDGSSESSGAPGHGKSRRNCTIPLPIPVPHLIKKSRGRKVPYVDVRAARGVKVETDEDNGDSSLFPVPMKDAKRLSVGGTTLANTLHTVFSESISDHMYRMAVLAMCSSDTTLDISRCVMMCLVHDLAEAHVGDITPDENVSKVEKMKRESDAMYNFVHDMLHDSPAALRILALWTEYEEGQTPEAKFVKDLDRFELASQASEYERNHNAKTLQPFFDGSLPFIRHPEVQEWSADLVAERERLRSTESSP</sequence>
<dbReference type="EC" id="3.1.3.89" evidence="7"/>
<dbReference type="Proteomes" id="UP000076154">
    <property type="component" value="Unassembled WGS sequence"/>
</dbReference>
<evidence type="ECO:0000313" key="13">
    <source>
        <dbReference type="Proteomes" id="UP000076154"/>
    </source>
</evidence>
<dbReference type="STRING" id="39966.A0A369J1W3"/>
<dbReference type="InParanoid" id="A0A369J1W3"/>